<sequence>MQPRRRGFCEMFDICCMCPFGRSSSHSFVKFGEVSTAICSNEQK</sequence>
<organism evidence="1 2">
    <name type="scientific">Bifidobacterium gallicum DSM 20093 = LMG 11596</name>
    <dbReference type="NCBI Taxonomy" id="561180"/>
    <lineage>
        <taxon>Bacteria</taxon>
        <taxon>Bacillati</taxon>
        <taxon>Actinomycetota</taxon>
        <taxon>Actinomycetes</taxon>
        <taxon>Bifidobacteriales</taxon>
        <taxon>Bifidobacteriaceae</taxon>
        <taxon>Bifidobacterium</taxon>
    </lineage>
</organism>
<dbReference type="AlphaFoldDB" id="D1NVY9"/>
<accession>D1NVY9</accession>
<evidence type="ECO:0000313" key="2">
    <source>
        <dbReference type="Proteomes" id="UP000003656"/>
    </source>
</evidence>
<dbReference type="EMBL" id="ABXB03000004">
    <property type="protein sequence ID" value="EFA22275.1"/>
    <property type="molecule type" value="Genomic_DNA"/>
</dbReference>
<proteinExistence type="predicted"/>
<name>D1NVY9_9BIFI</name>
<dbReference type="Proteomes" id="UP000003656">
    <property type="component" value="Unassembled WGS sequence"/>
</dbReference>
<protein>
    <submittedName>
        <fullName evidence="1">Uncharacterized protein</fullName>
    </submittedName>
</protein>
<comment type="caution">
    <text evidence="1">The sequence shown here is derived from an EMBL/GenBank/DDBJ whole genome shotgun (WGS) entry which is preliminary data.</text>
</comment>
<evidence type="ECO:0000313" key="1">
    <source>
        <dbReference type="EMBL" id="EFA22275.1"/>
    </source>
</evidence>
<reference evidence="1 2" key="1">
    <citation type="submission" date="2009-11" db="EMBL/GenBank/DDBJ databases">
        <authorList>
            <person name="Weinstock G."/>
            <person name="Sodergren E."/>
            <person name="Clifton S."/>
            <person name="Fulton L."/>
            <person name="Fulton B."/>
            <person name="Courtney L."/>
            <person name="Fronick C."/>
            <person name="Harrison M."/>
            <person name="Strong C."/>
            <person name="Farmer C."/>
            <person name="Delahaunty K."/>
            <person name="Markovic C."/>
            <person name="Hall O."/>
            <person name="Minx P."/>
            <person name="Tomlinson C."/>
            <person name="Mitreva M."/>
            <person name="Nelson J."/>
            <person name="Hou S."/>
            <person name="Wollam A."/>
            <person name="Pepin K.H."/>
            <person name="Johnson M."/>
            <person name="Bhonagiri V."/>
            <person name="Nash W.E."/>
            <person name="Warren W."/>
            <person name="Chinwalla A."/>
            <person name="Mardis E.R."/>
            <person name="Wilson R.K."/>
        </authorList>
    </citation>
    <scope>NUCLEOTIDE SEQUENCE [LARGE SCALE GENOMIC DNA]</scope>
    <source>
        <strain evidence="1 2">DSM 20093</strain>
    </source>
</reference>
<gene>
    <name evidence="1" type="ORF">BIFGAL_04033</name>
</gene>